<protein>
    <submittedName>
        <fullName evidence="7">Uncharacterized protein</fullName>
    </submittedName>
</protein>
<name>A0AAE0C5V7_9CHLO</name>
<dbReference type="Pfam" id="PF04193">
    <property type="entry name" value="PQ-loop"/>
    <property type="match status" value="1"/>
</dbReference>
<keyword evidence="2 6" id="KW-0812">Transmembrane</keyword>
<dbReference type="Gene3D" id="1.20.1280.290">
    <property type="match status" value="1"/>
</dbReference>
<evidence type="ECO:0000256" key="1">
    <source>
        <dbReference type="ARBA" id="ARBA00004141"/>
    </source>
</evidence>
<dbReference type="Proteomes" id="UP001190700">
    <property type="component" value="Unassembled WGS sequence"/>
</dbReference>
<feature type="transmembrane region" description="Helical" evidence="6">
    <location>
        <begin position="134"/>
        <end position="155"/>
    </location>
</feature>
<feature type="region of interest" description="Disordered" evidence="5">
    <location>
        <begin position="166"/>
        <end position="187"/>
    </location>
</feature>
<accession>A0AAE0C5V7</accession>
<reference evidence="7 8" key="1">
    <citation type="journal article" date="2015" name="Genome Biol. Evol.">
        <title>Comparative Genomics of a Bacterivorous Green Alga Reveals Evolutionary Causalities and Consequences of Phago-Mixotrophic Mode of Nutrition.</title>
        <authorList>
            <person name="Burns J.A."/>
            <person name="Paasch A."/>
            <person name="Narechania A."/>
            <person name="Kim E."/>
        </authorList>
    </citation>
    <scope>NUCLEOTIDE SEQUENCE [LARGE SCALE GENOMIC DNA]</scope>
    <source>
        <strain evidence="7 8">PLY_AMNH</strain>
    </source>
</reference>
<comment type="subcellular location">
    <subcellularLocation>
        <location evidence="1">Membrane</location>
        <topology evidence="1">Multi-pass membrane protein</topology>
    </subcellularLocation>
</comment>
<feature type="transmembrane region" description="Helical" evidence="6">
    <location>
        <begin position="107"/>
        <end position="128"/>
    </location>
</feature>
<dbReference type="GO" id="GO:0016020">
    <property type="term" value="C:membrane"/>
    <property type="evidence" value="ECO:0007669"/>
    <property type="project" value="UniProtKB-SubCell"/>
</dbReference>
<evidence type="ECO:0000256" key="2">
    <source>
        <dbReference type="ARBA" id="ARBA00022692"/>
    </source>
</evidence>
<proteinExistence type="predicted"/>
<gene>
    <name evidence="7" type="ORF">CYMTET_42658</name>
</gene>
<feature type="transmembrane region" description="Helical" evidence="6">
    <location>
        <begin position="77"/>
        <end position="95"/>
    </location>
</feature>
<comment type="caution">
    <text evidence="7">The sequence shown here is derived from an EMBL/GenBank/DDBJ whole genome shotgun (WGS) entry which is preliminary data.</text>
</comment>
<keyword evidence="4 6" id="KW-0472">Membrane</keyword>
<evidence type="ECO:0000256" key="6">
    <source>
        <dbReference type="SAM" id="Phobius"/>
    </source>
</evidence>
<evidence type="ECO:0000256" key="4">
    <source>
        <dbReference type="ARBA" id="ARBA00023136"/>
    </source>
</evidence>
<dbReference type="InterPro" id="IPR006603">
    <property type="entry name" value="PQ-loop_rpt"/>
</dbReference>
<evidence type="ECO:0000313" key="7">
    <source>
        <dbReference type="EMBL" id="KAK3247857.1"/>
    </source>
</evidence>
<evidence type="ECO:0000256" key="3">
    <source>
        <dbReference type="ARBA" id="ARBA00022989"/>
    </source>
</evidence>
<feature type="compositionally biased region" description="Basic and acidic residues" evidence="5">
    <location>
        <begin position="166"/>
        <end position="175"/>
    </location>
</feature>
<feature type="transmembrane region" description="Helical" evidence="6">
    <location>
        <begin position="21"/>
        <end position="41"/>
    </location>
</feature>
<organism evidence="7 8">
    <name type="scientific">Cymbomonas tetramitiformis</name>
    <dbReference type="NCBI Taxonomy" id="36881"/>
    <lineage>
        <taxon>Eukaryota</taxon>
        <taxon>Viridiplantae</taxon>
        <taxon>Chlorophyta</taxon>
        <taxon>Pyramimonadophyceae</taxon>
        <taxon>Pyramimonadales</taxon>
        <taxon>Pyramimonadaceae</taxon>
        <taxon>Cymbomonas</taxon>
    </lineage>
</organism>
<keyword evidence="8" id="KW-1185">Reference proteome</keyword>
<dbReference type="EMBL" id="LGRX02028603">
    <property type="protein sequence ID" value="KAK3247857.1"/>
    <property type="molecule type" value="Genomic_DNA"/>
</dbReference>
<evidence type="ECO:0000313" key="8">
    <source>
        <dbReference type="Proteomes" id="UP001190700"/>
    </source>
</evidence>
<keyword evidence="3 6" id="KW-1133">Transmembrane helix</keyword>
<evidence type="ECO:0000256" key="5">
    <source>
        <dbReference type="SAM" id="MobiDB-lite"/>
    </source>
</evidence>
<dbReference type="AlphaFoldDB" id="A0AAE0C5V7"/>
<sequence>MKISYRDIFNSIAGDETMKCVDARVYVSPVGAVVGIFLLVATGTTPFPQSIKLSRARCVVAALSTCSQLSLGLAQGFSYAASCIAFVAFAPQLVSTWRLKSPGSLSFIFFTLQAVGNLMVAANFIFIQRDPWTAWAPVLVSSIMQFAIIALAAYYSFHQHSSQSKGDKQLEEAKEPMLVPSEQENLQ</sequence>